<keyword evidence="4 6" id="KW-1133">Transmembrane helix</keyword>
<feature type="transmembrane region" description="Helical" evidence="6">
    <location>
        <begin position="90"/>
        <end position="111"/>
    </location>
</feature>
<dbReference type="Proteomes" id="UP001470230">
    <property type="component" value="Unassembled WGS sequence"/>
</dbReference>
<evidence type="ECO:0000256" key="5">
    <source>
        <dbReference type="ARBA" id="ARBA00023136"/>
    </source>
</evidence>
<reference evidence="7 8" key="1">
    <citation type="submission" date="2024-04" db="EMBL/GenBank/DDBJ databases">
        <title>Tritrichomonas musculus Genome.</title>
        <authorList>
            <person name="Alves-Ferreira E."/>
            <person name="Grigg M."/>
            <person name="Lorenzi H."/>
            <person name="Galac M."/>
        </authorList>
    </citation>
    <scope>NUCLEOTIDE SEQUENCE [LARGE SCALE GENOMIC DNA]</scope>
    <source>
        <strain evidence="7 8">EAF2021</strain>
    </source>
</reference>
<evidence type="ECO:0000256" key="1">
    <source>
        <dbReference type="ARBA" id="ARBA00004141"/>
    </source>
</evidence>
<dbReference type="Pfam" id="PF04148">
    <property type="entry name" value="Erv26"/>
    <property type="match status" value="1"/>
</dbReference>
<feature type="transmembrane region" description="Helical" evidence="6">
    <location>
        <begin position="31"/>
        <end position="48"/>
    </location>
</feature>
<evidence type="ECO:0000313" key="7">
    <source>
        <dbReference type="EMBL" id="KAK8899175.1"/>
    </source>
</evidence>
<keyword evidence="3 6" id="KW-0812">Transmembrane</keyword>
<evidence type="ECO:0000256" key="2">
    <source>
        <dbReference type="ARBA" id="ARBA00008096"/>
    </source>
</evidence>
<keyword evidence="5 6" id="KW-0472">Membrane</keyword>
<keyword evidence="8" id="KW-1185">Reference proteome</keyword>
<evidence type="ECO:0000256" key="4">
    <source>
        <dbReference type="ARBA" id="ARBA00022989"/>
    </source>
</evidence>
<gene>
    <name evidence="7" type="ORF">M9Y10_001477</name>
</gene>
<dbReference type="EMBL" id="JAPFFF010000001">
    <property type="protein sequence ID" value="KAK8899175.1"/>
    <property type="molecule type" value="Genomic_DNA"/>
</dbReference>
<dbReference type="PANTHER" id="PTHR13144">
    <property type="entry name" value="TEX261 PROTEIN"/>
    <property type="match status" value="1"/>
</dbReference>
<accession>A0ABR2L740</accession>
<evidence type="ECO:0000313" key="8">
    <source>
        <dbReference type="Proteomes" id="UP001470230"/>
    </source>
</evidence>
<dbReference type="InterPro" id="IPR007277">
    <property type="entry name" value="Svp26/Tex261"/>
</dbReference>
<protein>
    <recommendedName>
        <fullName evidence="9">Protein TEX261</fullName>
    </recommendedName>
</protein>
<name>A0ABR2L740_9EUKA</name>
<comment type="subcellular location">
    <subcellularLocation>
        <location evidence="1">Membrane</location>
        <topology evidence="1">Multi-pass membrane protein</topology>
    </subcellularLocation>
</comment>
<evidence type="ECO:0000256" key="6">
    <source>
        <dbReference type="SAM" id="Phobius"/>
    </source>
</evidence>
<dbReference type="PANTHER" id="PTHR13144:SF0">
    <property type="entry name" value="PROTEIN TEX261"/>
    <property type="match status" value="1"/>
</dbReference>
<organism evidence="7 8">
    <name type="scientific">Tritrichomonas musculus</name>
    <dbReference type="NCBI Taxonomy" id="1915356"/>
    <lineage>
        <taxon>Eukaryota</taxon>
        <taxon>Metamonada</taxon>
        <taxon>Parabasalia</taxon>
        <taxon>Tritrichomonadida</taxon>
        <taxon>Tritrichomonadidae</taxon>
        <taxon>Tritrichomonas</taxon>
    </lineage>
</organism>
<evidence type="ECO:0008006" key="9">
    <source>
        <dbReference type="Google" id="ProtNLM"/>
    </source>
</evidence>
<proteinExistence type="inferred from homology"/>
<comment type="caution">
    <text evidence="7">The sequence shown here is derived from an EMBL/GenBank/DDBJ whole genome shotgun (WGS) entry which is preliminary data.</text>
</comment>
<feature type="transmembrane region" description="Helical" evidence="6">
    <location>
        <begin position="7"/>
        <end position="25"/>
    </location>
</feature>
<feature type="transmembrane region" description="Helical" evidence="6">
    <location>
        <begin position="60"/>
        <end position="78"/>
    </location>
</feature>
<evidence type="ECO:0000256" key="3">
    <source>
        <dbReference type="ARBA" id="ARBA00022692"/>
    </source>
</evidence>
<sequence>MTSFTKFLKYFNVVILSLSLLLPLSNFPLSIFGLVFFNNLMWTLLLFRGFPLTNYVRPEFFLGFITTVFSHLFLTLFFLKSPSKSLLTTISYFILYVWLIPIMIIISLSAVEETSNVQTSNTQETTPKPKTQSFIKKFFDRMLRKAEDILPHAGDKFD</sequence>
<comment type="similarity">
    <text evidence="2">Belongs to the SVP26 family.</text>
</comment>